<dbReference type="SMART" id="SM01008">
    <property type="entry name" value="Ald_Xan_dh_C"/>
    <property type="match status" value="1"/>
</dbReference>
<dbReference type="InterPro" id="IPR000674">
    <property type="entry name" value="Ald_Oxase/Xan_DH_a/b"/>
</dbReference>
<dbReference type="KEGG" id="deo:CAY53_03230"/>
<feature type="region of interest" description="Disordered" evidence="1">
    <location>
        <begin position="412"/>
        <end position="445"/>
    </location>
</feature>
<dbReference type="Gene3D" id="3.30.365.10">
    <property type="entry name" value="Aldehyde oxidase/xanthine dehydrogenase, molybdopterin binding domain"/>
    <property type="match status" value="4"/>
</dbReference>
<name>A0A2L1GLS0_9BACT</name>
<dbReference type="InterPro" id="IPR016208">
    <property type="entry name" value="Ald_Oxase/xanthine_DH-like"/>
</dbReference>
<dbReference type="SUPFAM" id="SSF54665">
    <property type="entry name" value="CO dehydrogenase molybdoprotein N-domain-like"/>
    <property type="match status" value="1"/>
</dbReference>
<dbReference type="PANTHER" id="PTHR11908:SF157">
    <property type="entry name" value="XANTHINE DEHYDROGENASE SUBUNIT D-RELATED"/>
    <property type="match status" value="1"/>
</dbReference>
<dbReference type="Proteomes" id="UP000239867">
    <property type="component" value="Chromosome"/>
</dbReference>
<protein>
    <recommendedName>
        <fullName evidence="2">Aldehyde oxidase/xanthine dehydrogenase a/b hammerhead domain-containing protein</fullName>
    </recommendedName>
</protein>
<dbReference type="EMBL" id="CP021255">
    <property type="protein sequence ID" value="AVD70619.1"/>
    <property type="molecule type" value="Genomic_DNA"/>
</dbReference>
<dbReference type="PANTHER" id="PTHR11908">
    <property type="entry name" value="XANTHINE DEHYDROGENASE"/>
    <property type="match status" value="1"/>
</dbReference>
<gene>
    <name evidence="3" type="ORF">CAY53_03230</name>
</gene>
<dbReference type="InterPro" id="IPR008274">
    <property type="entry name" value="AldOxase/xan_DH_MoCoBD1"/>
</dbReference>
<dbReference type="OrthoDB" id="9775084at2"/>
<dbReference type="Gene3D" id="3.90.1170.50">
    <property type="entry name" value="Aldehyde oxidase/xanthine dehydrogenase, a/b hammerhead"/>
    <property type="match status" value="1"/>
</dbReference>
<dbReference type="RefSeq" id="WP_104935912.1">
    <property type="nucleotide sequence ID" value="NZ_CP021255.1"/>
</dbReference>
<dbReference type="Pfam" id="PF02738">
    <property type="entry name" value="MoCoBD_1"/>
    <property type="match status" value="1"/>
</dbReference>
<evidence type="ECO:0000256" key="1">
    <source>
        <dbReference type="SAM" id="MobiDB-lite"/>
    </source>
</evidence>
<sequence>MQEEQRNLVQNGPAPAPDRSGLLHLALVLARIHHARLLGIDANGVMALPGVARVMTARDVRGTNRLFAPQGTPHSLNRGFEQPVICDDTIRRYGDIVAVVAAGTRPVAREAAARIKIACRPLRAMLNFAEAARPGAPSVHEGIPNVFMEQPLYKGQDPRPVIEGAACAVEAAFSTTREPHLPLEPDAILAWPDAGGVVIRGKVQDLHGMARRMAPALGLAPERIRIIATPAGGSFGAALSPANCAVAAACALALAAPVSLVMSYEEHLLTTGKRAAVQGLGRLACDARGRLVAGDFLVHIDQGAYSEAAGSLTTKMLRFFGAPYRLPQLRGLARTAFTNGNFGASAFGTPQAHILGETLVDMLARKLGADPFEFRWQNLAEPGDTGPNSVPFRVYSMRAMMDKMRPTYQGALSTARRESRPERRRGVGVAWGGDTVSGGADRAEADVELNPDGSVTVYSSWAELGQGADLGSLMLVHEALRPLKLQAERIHLARNDSACCPDTGPTTSNRSHHAAGLAIIDAANSLLAAMRRPDGAFRTWAEMRAAGLAMRYRGRYQAHWPGIDPDTGRGYGAAEQNFVLYVVEVAVEPATGQTTVLAAHMVADAGRIAAPQSVRGQAFGGFAQSLGFALTVRGCDGPGQLGPLDAGIPQCRDVPDIMNLDFVESPRGNGPFGSTGCAEGFQSAGCVAILNAIADAVGLRITALPATPAKVKAALEKQAGGEEQAPWNLASELYAHLARLRKKSGV</sequence>
<dbReference type="AlphaFoldDB" id="A0A2L1GLS0"/>
<dbReference type="GO" id="GO:0005506">
    <property type="term" value="F:iron ion binding"/>
    <property type="evidence" value="ECO:0007669"/>
    <property type="project" value="InterPro"/>
</dbReference>
<organism evidence="3 4">
    <name type="scientific">Desulfobulbus oralis</name>
    <dbReference type="NCBI Taxonomy" id="1986146"/>
    <lineage>
        <taxon>Bacteria</taxon>
        <taxon>Pseudomonadati</taxon>
        <taxon>Thermodesulfobacteriota</taxon>
        <taxon>Desulfobulbia</taxon>
        <taxon>Desulfobulbales</taxon>
        <taxon>Desulfobulbaceae</taxon>
        <taxon>Desulfobulbus</taxon>
    </lineage>
</organism>
<accession>A0A2L1GLS0</accession>
<evidence type="ECO:0000259" key="2">
    <source>
        <dbReference type="SMART" id="SM01008"/>
    </source>
</evidence>
<dbReference type="InterPro" id="IPR046867">
    <property type="entry name" value="AldOxase/xan_DH_MoCoBD2"/>
</dbReference>
<proteinExistence type="predicted"/>
<evidence type="ECO:0000313" key="3">
    <source>
        <dbReference type="EMBL" id="AVD70619.1"/>
    </source>
</evidence>
<evidence type="ECO:0000313" key="4">
    <source>
        <dbReference type="Proteomes" id="UP000239867"/>
    </source>
</evidence>
<dbReference type="Pfam" id="PF20256">
    <property type="entry name" value="MoCoBD_2"/>
    <property type="match status" value="1"/>
</dbReference>
<dbReference type="InterPro" id="IPR037165">
    <property type="entry name" value="AldOxase/xan_DH_Mopterin-bd_sf"/>
</dbReference>
<feature type="compositionally biased region" description="Basic and acidic residues" evidence="1">
    <location>
        <begin position="415"/>
        <end position="425"/>
    </location>
</feature>
<dbReference type="SUPFAM" id="SSF56003">
    <property type="entry name" value="Molybdenum cofactor-binding domain"/>
    <property type="match status" value="1"/>
</dbReference>
<dbReference type="InterPro" id="IPR036856">
    <property type="entry name" value="Ald_Oxase/Xan_DH_a/b_sf"/>
</dbReference>
<keyword evidence="4" id="KW-1185">Reference proteome</keyword>
<dbReference type="GO" id="GO:0016491">
    <property type="term" value="F:oxidoreductase activity"/>
    <property type="evidence" value="ECO:0007669"/>
    <property type="project" value="InterPro"/>
</dbReference>
<dbReference type="Pfam" id="PF01315">
    <property type="entry name" value="Ald_Xan_dh_C"/>
    <property type="match status" value="1"/>
</dbReference>
<reference evidence="3 4" key="1">
    <citation type="journal article" date="2018" name="MBio">
        <title>Insights into the evolution of host association through the isolation and characterization of a novel human periodontal pathobiont, Desulfobulbus oralis.</title>
        <authorList>
            <person name="Cross K.L."/>
            <person name="Chirania P."/>
            <person name="Xiong W."/>
            <person name="Beall C.J."/>
            <person name="Elkins J.G."/>
            <person name="Giannone R.J."/>
            <person name="Griffen A.L."/>
            <person name="Guss A.M."/>
            <person name="Hettich R.L."/>
            <person name="Joshi S.S."/>
            <person name="Mokrzan E.M."/>
            <person name="Martin R.K."/>
            <person name="Zhulin I.B."/>
            <person name="Leys E.J."/>
            <person name="Podar M."/>
        </authorList>
    </citation>
    <scope>NUCLEOTIDE SEQUENCE [LARGE SCALE GENOMIC DNA]</scope>
    <source>
        <strain evidence="3 4">ORNL</strain>
    </source>
</reference>
<feature type="domain" description="Aldehyde oxidase/xanthine dehydrogenase a/b hammerhead" evidence="2">
    <location>
        <begin position="17"/>
        <end position="123"/>
    </location>
</feature>